<sequence length="176" mass="20357">MNLSLDDVQHLIGLSADGDVPITEGSWSLPKLVEIFKKNLYQDEDFFNSMKTGGQVLAHMFHNLGAASRTGEKQFAAYTTLLEVMWDPYRAERRSDHDFNENTLFNGLTSSPDHVEPIYPNRVVRQFARIQPIPKNPKCVKLSRLRTWVEEKPKQYKPKYDWVDVFSKGLGKEWIV</sequence>
<dbReference type="EMBL" id="JACGCM010001204">
    <property type="protein sequence ID" value="KAF6159078.1"/>
    <property type="molecule type" value="Genomic_DNA"/>
</dbReference>
<gene>
    <name evidence="1" type="ORF">GIB67_032695</name>
</gene>
<keyword evidence="2" id="KW-1185">Reference proteome</keyword>
<name>A0A7J7MWK2_9MAGN</name>
<evidence type="ECO:0000313" key="1">
    <source>
        <dbReference type="EMBL" id="KAF6159078.1"/>
    </source>
</evidence>
<accession>A0A7J7MWK2</accession>
<organism evidence="1 2">
    <name type="scientific">Kingdonia uniflora</name>
    <dbReference type="NCBI Taxonomy" id="39325"/>
    <lineage>
        <taxon>Eukaryota</taxon>
        <taxon>Viridiplantae</taxon>
        <taxon>Streptophyta</taxon>
        <taxon>Embryophyta</taxon>
        <taxon>Tracheophyta</taxon>
        <taxon>Spermatophyta</taxon>
        <taxon>Magnoliopsida</taxon>
        <taxon>Ranunculales</taxon>
        <taxon>Circaeasteraceae</taxon>
        <taxon>Kingdonia</taxon>
    </lineage>
</organism>
<dbReference type="OrthoDB" id="1733861at2759"/>
<comment type="caution">
    <text evidence="1">The sequence shown here is derived from an EMBL/GenBank/DDBJ whole genome shotgun (WGS) entry which is preliminary data.</text>
</comment>
<dbReference type="Proteomes" id="UP000541444">
    <property type="component" value="Unassembled WGS sequence"/>
</dbReference>
<protein>
    <submittedName>
        <fullName evidence="1">Uncharacterized protein</fullName>
    </submittedName>
</protein>
<reference evidence="1 2" key="1">
    <citation type="journal article" date="2020" name="IScience">
        <title>Genome Sequencing of the Endangered Kingdonia uniflora (Circaeasteraceae, Ranunculales) Reveals Potential Mechanisms of Evolutionary Specialization.</title>
        <authorList>
            <person name="Sun Y."/>
            <person name="Deng T."/>
            <person name="Zhang A."/>
            <person name="Moore M.J."/>
            <person name="Landis J.B."/>
            <person name="Lin N."/>
            <person name="Zhang H."/>
            <person name="Zhang X."/>
            <person name="Huang J."/>
            <person name="Zhang X."/>
            <person name="Sun H."/>
            <person name="Wang H."/>
        </authorList>
    </citation>
    <scope>NUCLEOTIDE SEQUENCE [LARGE SCALE GENOMIC DNA]</scope>
    <source>
        <strain evidence="1">TB1705</strain>
        <tissue evidence="1">Leaf</tissue>
    </source>
</reference>
<evidence type="ECO:0000313" key="2">
    <source>
        <dbReference type="Proteomes" id="UP000541444"/>
    </source>
</evidence>
<proteinExistence type="predicted"/>
<dbReference type="AlphaFoldDB" id="A0A7J7MWK2"/>